<evidence type="ECO:0000259" key="11">
    <source>
        <dbReference type="PROSITE" id="PS50089"/>
    </source>
</evidence>
<dbReference type="Gene3D" id="3.30.40.10">
    <property type="entry name" value="Zinc/RING finger domain, C3HC4 (zinc finger)"/>
    <property type="match status" value="1"/>
</dbReference>
<protein>
    <recommendedName>
        <fullName evidence="1">Anaphase-promoting complex subunit 11</fullName>
    </recommendedName>
</protein>
<dbReference type="GO" id="GO:0031145">
    <property type="term" value="P:anaphase-promoting complex-dependent catabolic process"/>
    <property type="evidence" value="ECO:0007669"/>
    <property type="project" value="InterPro"/>
</dbReference>
<evidence type="ECO:0000256" key="6">
    <source>
        <dbReference type="ARBA" id="ARBA00022786"/>
    </source>
</evidence>
<dbReference type="EMBL" id="LFZN01000008">
    <property type="protein sequence ID" value="KXT06131.1"/>
    <property type="molecule type" value="Genomic_DNA"/>
</dbReference>
<keyword evidence="8" id="KW-0131">Cell cycle</keyword>
<keyword evidence="5" id="KW-0498">Mitosis</keyword>
<dbReference type="PANTHER" id="PTHR11210">
    <property type="entry name" value="RING BOX"/>
    <property type="match status" value="1"/>
</dbReference>
<reference evidence="12 13" key="1">
    <citation type="submission" date="2015-07" db="EMBL/GenBank/DDBJ databases">
        <title>Comparative genomics of the Sigatoka disease complex on banana suggests a link between parallel evolutionary changes in Pseudocercospora fijiensis and Pseudocercospora eumusae and increased virulence on the banana host.</title>
        <authorList>
            <person name="Chang T.-C."/>
            <person name="Salvucci A."/>
            <person name="Crous P.W."/>
            <person name="Stergiopoulos I."/>
        </authorList>
    </citation>
    <scope>NUCLEOTIDE SEQUENCE [LARGE SCALE GENOMIC DNA]</scope>
    <source>
        <strain evidence="12 13">CBS 114824</strain>
    </source>
</reference>
<evidence type="ECO:0000256" key="3">
    <source>
        <dbReference type="ARBA" id="ARBA00022723"/>
    </source>
</evidence>
<keyword evidence="13" id="KW-1185">Reference proteome</keyword>
<keyword evidence="6" id="KW-0833">Ubl conjugation pathway</keyword>
<dbReference type="Pfam" id="PF12861">
    <property type="entry name" value="zf-ANAPC11"/>
    <property type="match status" value="1"/>
</dbReference>
<dbReference type="GO" id="GO:0051301">
    <property type="term" value="P:cell division"/>
    <property type="evidence" value="ECO:0007669"/>
    <property type="project" value="UniProtKB-KW"/>
</dbReference>
<comment type="caution">
    <text evidence="12">The sequence shown here is derived from an EMBL/GenBank/DDBJ whole genome shotgun (WGS) entry which is preliminary data.</text>
</comment>
<dbReference type="InterPro" id="IPR024991">
    <property type="entry name" value="RING-H2_APC11"/>
</dbReference>
<evidence type="ECO:0000256" key="1">
    <source>
        <dbReference type="ARBA" id="ARBA00013928"/>
    </source>
</evidence>
<dbReference type="PROSITE" id="PS50089">
    <property type="entry name" value="ZF_RING_2"/>
    <property type="match status" value="1"/>
</dbReference>
<keyword evidence="2" id="KW-0132">Cell division</keyword>
<feature type="compositionally biased region" description="Low complexity" evidence="10">
    <location>
        <begin position="130"/>
        <end position="151"/>
    </location>
</feature>
<keyword evidence="3" id="KW-0479">Metal-binding</keyword>
<dbReference type="InterPro" id="IPR001841">
    <property type="entry name" value="Znf_RING"/>
</dbReference>
<keyword evidence="4 9" id="KW-0863">Zinc-finger</keyword>
<name>A0A139HUI3_9PEZI</name>
<evidence type="ECO:0000313" key="13">
    <source>
        <dbReference type="Proteomes" id="UP000070133"/>
    </source>
</evidence>
<evidence type="ECO:0000256" key="4">
    <source>
        <dbReference type="ARBA" id="ARBA00022771"/>
    </source>
</evidence>
<dbReference type="GO" id="GO:0008270">
    <property type="term" value="F:zinc ion binding"/>
    <property type="evidence" value="ECO:0007669"/>
    <property type="project" value="UniProtKB-KW"/>
</dbReference>
<evidence type="ECO:0000256" key="5">
    <source>
        <dbReference type="ARBA" id="ARBA00022776"/>
    </source>
</evidence>
<dbReference type="GO" id="GO:0005680">
    <property type="term" value="C:anaphase-promoting complex"/>
    <property type="evidence" value="ECO:0007669"/>
    <property type="project" value="InterPro"/>
</dbReference>
<evidence type="ECO:0000313" key="12">
    <source>
        <dbReference type="EMBL" id="KXT06131.1"/>
    </source>
</evidence>
<sequence length="151" mass="16624">MIHPTNKKFGIRAILAFSHRPQHSPSAAVKMKITINSYNAVAAWKWDLPEGSDDTCGICRVEFEGTCSKCKFPGEDCPILIGECSHCFHTHCISGWLQSESSQGRCPMCRQTFREKVAEVKSKPSQPRNPASRQPQQRQGSASSASSGASR</sequence>
<evidence type="ECO:0000256" key="8">
    <source>
        <dbReference type="ARBA" id="ARBA00023306"/>
    </source>
</evidence>
<dbReference type="STRING" id="321146.A0A139HUI3"/>
<dbReference type="CDD" id="cd16456">
    <property type="entry name" value="RING-H2_APC11"/>
    <property type="match status" value="1"/>
</dbReference>
<dbReference type="InterPro" id="IPR013083">
    <property type="entry name" value="Znf_RING/FYVE/PHD"/>
</dbReference>
<gene>
    <name evidence="12" type="ORF">AC578_1270</name>
</gene>
<dbReference type="AlphaFoldDB" id="A0A139HUI3"/>
<dbReference type="InterPro" id="IPR051031">
    <property type="entry name" value="RING-box_E3_Ubiquitin_Ligase"/>
</dbReference>
<evidence type="ECO:0000256" key="2">
    <source>
        <dbReference type="ARBA" id="ARBA00022618"/>
    </source>
</evidence>
<feature type="region of interest" description="Disordered" evidence="10">
    <location>
        <begin position="117"/>
        <end position="151"/>
    </location>
</feature>
<proteinExistence type="predicted"/>
<dbReference type="GO" id="GO:0061630">
    <property type="term" value="F:ubiquitin protein ligase activity"/>
    <property type="evidence" value="ECO:0007669"/>
    <property type="project" value="InterPro"/>
</dbReference>
<dbReference type="GO" id="GO:0097602">
    <property type="term" value="F:cullin family protein binding"/>
    <property type="evidence" value="ECO:0007669"/>
    <property type="project" value="InterPro"/>
</dbReference>
<keyword evidence="7" id="KW-0862">Zinc</keyword>
<evidence type="ECO:0000256" key="9">
    <source>
        <dbReference type="PROSITE-ProRule" id="PRU00175"/>
    </source>
</evidence>
<evidence type="ECO:0000256" key="7">
    <source>
        <dbReference type="ARBA" id="ARBA00022833"/>
    </source>
</evidence>
<feature type="domain" description="RING-type" evidence="11">
    <location>
        <begin position="67"/>
        <end position="110"/>
    </location>
</feature>
<accession>A0A139HUI3</accession>
<organism evidence="12 13">
    <name type="scientific">Pseudocercospora eumusae</name>
    <dbReference type="NCBI Taxonomy" id="321146"/>
    <lineage>
        <taxon>Eukaryota</taxon>
        <taxon>Fungi</taxon>
        <taxon>Dikarya</taxon>
        <taxon>Ascomycota</taxon>
        <taxon>Pezizomycotina</taxon>
        <taxon>Dothideomycetes</taxon>
        <taxon>Dothideomycetidae</taxon>
        <taxon>Mycosphaerellales</taxon>
        <taxon>Mycosphaerellaceae</taxon>
        <taxon>Pseudocercospora</taxon>
    </lineage>
</organism>
<dbReference type="Proteomes" id="UP000070133">
    <property type="component" value="Unassembled WGS sequence"/>
</dbReference>
<evidence type="ECO:0000256" key="10">
    <source>
        <dbReference type="SAM" id="MobiDB-lite"/>
    </source>
</evidence>
<dbReference type="SUPFAM" id="SSF57850">
    <property type="entry name" value="RING/U-box"/>
    <property type="match status" value="1"/>
</dbReference>